<comment type="caution">
    <text evidence="2">The sequence shown here is derived from an EMBL/GenBank/DDBJ whole genome shotgun (WGS) entry which is preliminary data.</text>
</comment>
<keyword evidence="3" id="KW-1185">Reference proteome</keyword>
<dbReference type="EMBL" id="MCFI01000015">
    <property type="protein sequence ID" value="ORY79383.1"/>
    <property type="molecule type" value="Genomic_DNA"/>
</dbReference>
<evidence type="ECO:0000313" key="3">
    <source>
        <dbReference type="Proteomes" id="UP000193685"/>
    </source>
</evidence>
<dbReference type="Proteomes" id="UP000193685">
    <property type="component" value="Unassembled WGS sequence"/>
</dbReference>
<feature type="region of interest" description="Disordered" evidence="1">
    <location>
        <begin position="58"/>
        <end position="88"/>
    </location>
</feature>
<reference evidence="2 3" key="1">
    <citation type="submission" date="2016-07" db="EMBL/GenBank/DDBJ databases">
        <title>Pervasive Adenine N6-methylation of Active Genes in Fungi.</title>
        <authorList>
            <consortium name="DOE Joint Genome Institute"/>
            <person name="Mondo S.J."/>
            <person name="Dannebaum R.O."/>
            <person name="Kuo R.C."/>
            <person name="Labutti K."/>
            <person name="Haridas S."/>
            <person name="Kuo A."/>
            <person name="Salamov A."/>
            <person name="Ahrendt S.R."/>
            <person name="Lipzen A."/>
            <person name="Sullivan W."/>
            <person name="Andreopoulos W.B."/>
            <person name="Clum A."/>
            <person name="Lindquist E."/>
            <person name="Daum C."/>
            <person name="Ramamoorthy G.K."/>
            <person name="Gryganskyi A."/>
            <person name="Culley D."/>
            <person name="Magnuson J.K."/>
            <person name="James T.Y."/>
            <person name="O'Malley M.A."/>
            <person name="Stajich J.E."/>
            <person name="Spatafora J.W."/>
            <person name="Visel A."/>
            <person name="Grigoriev I.V."/>
        </authorList>
    </citation>
    <scope>NUCLEOTIDE SEQUENCE [LARGE SCALE GENOMIC DNA]</scope>
    <source>
        <strain evidence="2 3">12-1054</strain>
    </source>
</reference>
<dbReference type="CDD" id="cd18724">
    <property type="entry name" value="PIN_LabA-like"/>
    <property type="match status" value="1"/>
</dbReference>
<feature type="compositionally biased region" description="Basic and acidic residues" evidence="1">
    <location>
        <begin position="74"/>
        <end position="83"/>
    </location>
</feature>
<accession>A0A1Y2F685</accession>
<dbReference type="OMA" id="KRENWPP"/>
<dbReference type="AlphaFoldDB" id="A0A1Y2F685"/>
<sequence length="350" mass="38658">MRASHEQPRRQVQDLCKALEAAPLHKSQEAEDTGFVALFRALGCNDVDRANVDAVLSQPVPPVQVSGGPSTEETQEKSKEATRVSEATRATPTITEDVMVQLDKALERFTRTTSKRPERPQMTTSARFASLDAKLAVLDKTRRAASEALARHIFVDSSNIYCGFQAAIQHLYQQDGYKDYRCSPRVPLDMAALDRILDRSKAARVKTLVGSSPLLQDWQQAALLDYEVSILARVPVAVEKEQPDGKKRTVTVLKEQGVDELLHLKMHESLLSHEPGVLVLASGDANAAQFSQGSFFKIALSALGLGWECEVVSFASGLSALWQEPNLLKLFAKSFRVVLLDDFLLELEQT</sequence>
<protein>
    <recommendedName>
        <fullName evidence="4">NYN domain-containing protein</fullName>
    </recommendedName>
</protein>
<dbReference type="STRING" id="56484.A0A1Y2F685"/>
<evidence type="ECO:0008006" key="4">
    <source>
        <dbReference type="Google" id="ProtNLM"/>
    </source>
</evidence>
<gene>
    <name evidence="2" type="ORF">BCR37DRAFT_86572</name>
</gene>
<name>A0A1Y2F685_PROLT</name>
<dbReference type="RefSeq" id="XP_040723754.1">
    <property type="nucleotide sequence ID" value="XM_040872516.1"/>
</dbReference>
<evidence type="ECO:0000313" key="2">
    <source>
        <dbReference type="EMBL" id="ORY79383.1"/>
    </source>
</evidence>
<evidence type="ECO:0000256" key="1">
    <source>
        <dbReference type="SAM" id="MobiDB-lite"/>
    </source>
</evidence>
<dbReference type="GeneID" id="63789115"/>
<organism evidence="2 3">
    <name type="scientific">Protomyces lactucae-debilis</name>
    <dbReference type="NCBI Taxonomy" id="2754530"/>
    <lineage>
        <taxon>Eukaryota</taxon>
        <taxon>Fungi</taxon>
        <taxon>Dikarya</taxon>
        <taxon>Ascomycota</taxon>
        <taxon>Taphrinomycotina</taxon>
        <taxon>Taphrinomycetes</taxon>
        <taxon>Taphrinales</taxon>
        <taxon>Protomycetaceae</taxon>
        <taxon>Protomyces</taxon>
    </lineage>
</organism>
<dbReference type="OrthoDB" id="5590473at2759"/>
<proteinExistence type="predicted"/>